<comment type="caution">
    <text evidence="2">The sequence shown here is derived from an EMBL/GenBank/DDBJ whole genome shotgun (WGS) entry which is preliminary data.</text>
</comment>
<keyword evidence="3" id="KW-1185">Reference proteome</keyword>
<keyword evidence="1" id="KW-0472">Membrane</keyword>
<sequence>MSRDKQTASFIEELRGILFILLRSPLEEIPCLRTILPEGRWMLPPLSPVGLAMLMLGVSLTLILGGSLTFLIGFMMMPCVLGMVTFLCFIELVWSFSVLRQDIFKAWERKIDDNKLVEQAMPLSKFGERVSFFHRHKGIPNDP</sequence>
<keyword evidence="1" id="KW-0812">Transmembrane</keyword>
<protein>
    <submittedName>
        <fullName evidence="2">Uncharacterized protein</fullName>
    </submittedName>
</protein>
<dbReference type="PANTHER" id="PTHR34781">
    <property type="entry name" value="TRANSMEMBRANE PROTEIN"/>
    <property type="match status" value="1"/>
</dbReference>
<feature type="transmembrane region" description="Helical" evidence="1">
    <location>
        <begin position="80"/>
        <end position="99"/>
    </location>
</feature>
<accession>A0A835PT83</accession>
<dbReference type="PANTHER" id="PTHR34781:SF2">
    <property type="entry name" value="TRANSMEMBRANE PROTEIN"/>
    <property type="match status" value="1"/>
</dbReference>
<keyword evidence="1" id="KW-1133">Transmembrane helix</keyword>
<name>A0A835PT83_VANPL</name>
<dbReference type="AlphaFoldDB" id="A0A835PT83"/>
<evidence type="ECO:0000256" key="1">
    <source>
        <dbReference type="SAM" id="Phobius"/>
    </source>
</evidence>
<reference evidence="2 3" key="1">
    <citation type="journal article" date="2020" name="Nat. Food">
        <title>A phased Vanilla planifolia genome enables genetic improvement of flavour and production.</title>
        <authorList>
            <person name="Hasing T."/>
            <person name="Tang H."/>
            <person name="Brym M."/>
            <person name="Khazi F."/>
            <person name="Huang T."/>
            <person name="Chambers A.H."/>
        </authorList>
    </citation>
    <scope>NUCLEOTIDE SEQUENCE [LARGE SCALE GENOMIC DNA]</scope>
    <source>
        <tissue evidence="2">Leaf</tissue>
    </source>
</reference>
<evidence type="ECO:0000313" key="2">
    <source>
        <dbReference type="EMBL" id="KAG0458220.1"/>
    </source>
</evidence>
<proteinExistence type="predicted"/>
<dbReference type="Proteomes" id="UP000636800">
    <property type="component" value="Chromosome 12"/>
</dbReference>
<feature type="transmembrane region" description="Helical" evidence="1">
    <location>
        <begin position="49"/>
        <end position="74"/>
    </location>
</feature>
<dbReference type="EMBL" id="JADCNL010000012">
    <property type="protein sequence ID" value="KAG0458220.1"/>
    <property type="molecule type" value="Genomic_DNA"/>
</dbReference>
<evidence type="ECO:0000313" key="3">
    <source>
        <dbReference type="Proteomes" id="UP000636800"/>
    </source>
</evidence>
<gene>
    <name evidence="2" type="ORF">HPP92_023377</name>
</gene>
<organism evidence="2 3">
    <name type="scientific">Vanilla planifolia</name>
    <name type="common">Vanilla</name>
    <dbReference type="NCBI Taxonomy" id="51239"/>
    <lineage>
        <taxon>Eukaryota</taxon>
        <taxon>Viridiplantae</taxon>
        <taxon>Streptophyta</taxon>
        <taxon>Embryophyta</taxon>
        <taxon>Tracheophyta</taxon>
        <taxon>Spermatophyta</taxon>
        <taxon>Magnoliopsida</taxon>
        <taxon>Liliopsida</taxon>
        <taxon>Asparagales</taxon>
        <taxon>Orchidaceae</taxon>
        <taxon>Vanilloideae</taxon>
        <taxon>Vanilleae</taxon>
        <taxon>Vanilla</taxon>
    </lineage>
</organism>